<dbReference type="SUPFAM" id="SSF53756">
    <property type="entry name" value="UDP-Glycosyltransferase/glycogen phosphorylase"/>
    <property type="match status" value="1"/>
</dbReference>
<reference evidence="1" key="2">
    <citation type="submission" date="2023-01" db="EMBL/GenBank/DDBJ databases">
        <authorList>
            <person name="Sun Q."/>
            <person name="Evtushenko L."/>
        </authorList>
    </citation>
    <scope>NUCLEOTIDE SEQUENCE</scope>
    <source>
        <strain evidence="1">VKM B-2484</strain>
    </source>
</reference>
<gene>
    <name evidence="1" type="ORF">GCM10017643_34810</name>
</gene>
<dbReference type="RefSeq" id="WP_213373480.1">
    <property type="nucleotide sequence ID" value="NZ_BSFJ01000025.1"/>
</dbReference>
<organism evidence="1 2">
    <name type="scientific">Ancylobacter dichloromethanicus</name>
    <dbReference type="NCBI Taxonomy" id="518825"/>
    <lineage>
        <taxon>Bacteria</taxon>
        <taxon>Pseudomonadati</taxon>
        <taxon>Pseudomonadota</taxon>
        <taxon>Alphaproteobacteria</taxon>
        <taxon>Hyphomicrobiales</taxon>
        <taxon>Xanthobacteraceae</taxon>
        <taxon>Ancylobacter</taxon>
    </lineage>
</organism>
<dbReference type="EMBL" id="BSFJ01000025">
    <property type="protein sequence ID" value="GLK73364.1"/>
    <property type="molecule type" value="Genomic_DNA"/>
</dbReference>
<dbReference type="Pfam" id="PF20706">
    <property type="entry name" value="GT4-conflict"/>
    <property type="match status" value="1"/>
</dbReference>
<dbReference type="PANTHER" id="PTHR46656">
    <property type="entry name" value="PUTATIVE-RELATED"/>
    <property type="match status" value="1"/>
</dbReference>
<comment type="caution">
    <text evidence="1">The sequence shown here is derived from an EMBL/GenBank/DDBJ whole genome shotgun (WGS) entry which is preliminary data.</text>
</comment>
<evidence type="ECO:0000313" key="1">
    <source>
        <dbReference type="EMBL" id="GLK73364.1"/>
    </source>
</evidence>
<dbReference type="Proteomes" id="UP001143370">
    <property type="component" value="Unassembled WGS sequence"/>
</dbReference>
<dbReference type="Gene3D" id="3.40.50.2000">
    <property type="entry name" value="Glycogen Phosphorylase B"/>
    <property type="match status" value="1"/>
</dbReference>
<dbReference type="AlphaFoldDB" id="A0A9W6JC86"/>
<dbReference type="PANTHER" id="PTHR46656:SF3">
    <property type="entry name" value="PUTATIVE-RELATED"/>
    <property type="match status" value="1"/>
</dbReference>
<keyword evidence="2" id="KW-1185">Reference proteome</keyword>
<proteinExistence type="predicted"/>
<protein>
    <submittedName>
        <fullName evidence="1">Uncharacterized protein</fullName>
    </submittedName>
</protein>
<evidence type="ECO:0000313" key="2">
    <source>
        <dbReference type="Proteomes" id="UP001143370"/>
    </source>
</evidence>
<sequence>MAKQGLIRRMRKWLRVPANCPPRAVTPCWLHAGRLAFGLDVVGYLRSEIGLGEAARLIVRAVDAAGLPTSPIDIWLPGRDADRSLDARLGQPARHAATLTVSGVLSLPDMAARLCRGAVNIHYTSWELPRAPEHLRPVFDRFDACWAPSAFVHDLLVASQKRPVHLVPQPVALPDEPPAPPDFRGPLRILTFFDYESAMARKNPLAAIEAFRLAFPAGREEARLLVKARGMSGPQARADLARLAAQDPRITVVDRTIPREEMAALMQACDVFLSLHRAEGFGLGGAEALARGKAVVATDFGGTRDFITPETGYPVEYRIVPVPPGAYPGADGNHWAEPSVAHAAQMLRDIHGDPAAAARRALAGYRLLRRNHSFAAVGARIAELMEPLR</sequence>
<reference evidence="1" key="1">
    <citation type="journal article" date="2014" name="Int. J. Syst. Evol. Microbiol.">
        <title>Complete genome sequence of Corynebacterium casei LMG S-19264T (=DSM 44701T), isolated from a smear-ripened cheese.</title>
        <authorList>
            <consortium name="US DOE Joint Genome Institute (JGI-PGF)"/>
            <person name="Walter F."/>
            <person name="Albersmeier A."/>
            <person name="Kalinowski J."/>
            <person name="Ruckert C."/>
        </authorList>
    </citation>
    <scope>NUCLEOTIDE SEQUENCE</scope>
    <source>
        <strain evidence="1">VKM B-2484</strain>
    </source>
</reference>
<accession>A0A9W6JC86</accession>
<name>A0A9W6JC86_9HYPH</name>